<dbReference type="EMBL" id="CP109535">
    <property type="protein sequence ID" value="WTY97282.1"/>
    <property type="molecule type" value="Genomic_DNA"/>
</dbReference>
<keyword evidence="7 14" id="KW-0067">ATP-binding</keyword>
<dbReference type="InterPro" id="IPR036640">
    <property type="entry name" value="ABC1_TM_sf"/>
</dbReference>
<dbReference type="InterPro" id="IPR011527">
    <property type="entry name" value="ABC1_TM_dom"/>
</dbReference>
<dbReference type="Gene3D" id="1.20.1560.10">
    <property type="entry name" value="ABC transporter type 1, transmembrane domain"/>
    <property type="match status" value="1"/>
</dbReference>
<dbReference type="PANTHER" id="PTHR43394">
    <property type="entry name" value="ATP-DEPENDENT PERMEASE MDL1, MITOCHONDRIAL"/>
    <property type="match status" value="1"/>
</dbReference>
<evidence type="ECO:0000256" key="4">
    <source>
        <dbReference type="ARBA" id="ARBA00022519"/>
    </source>
</evidence>
<dbReference type="AlphaFoldDB" id="A0AAU3GZT6"/>
<sequence>MSEVREAFHRFWPLTRGDRKWLLAITACVVVAALAETASILLFAELTDKALETGSLSAFWGPAGAWLAVAVLGALVGYLGNSLATWTAERFVLRLRAGVFRHVQGLPPHFFQKHRQGDLVERMTGDVEAIEQMVVSGVVGTVSAAFSAVFYAAAAFWLRWDLALVTFVLAPLFLLAARSFSSRIKEASRDERAADGAITSVVEESLGNIVLTQAYNRQGDEARRLDREARAWMKASVRGARLSERYEQFVEVVETLCVLTVIGLGVWEISADRMTLGQLLAFAAFIGYLYPPVRNLGQLGLTLTAATAGAQRLNEILDAEPSVADPAAPVRAWPVRGWVGFHGVSFRYPGAHRASLDEVTFTASPGELVIITGASGAGKSTLAKLLTRFYDPSVGVITLDGVPLTDLPLDFLREQVALLPQETLIINGTIRENIACGRPRASDTEIQRVARSAAAHDFITALPDGYDTGIAPGTAALSGGQLKRITIARAMLRAAPVLVLDEPTAGLDSVAARQVVQPLRRMMSGRTTIMITHDLSLAPDADRILVFDEGHLVETGTHTELMARSGVYARLAGPTPTVSVTTPVHS</sequence>
<dbReference type="Pfam" id="PF00664">
    <property type="entry name" value="ABC_membrane"/>
    <property type="match status" value="1"/>
</dbReference>
<keyword evidence="6" id="KW-0547">Nucleotide-binding</keyword>
<dbReference type="PROSITE" id="PS50893">
    <property type="entry name" value="ABC_TRANSPORTER_2"/>
    <property type="match status" value="1"/>
</dbReference>
<protein>
    <submittedName>
        <fullName evidence="14">ABC transporter ATP-binding protein/permease</fullName>
    </submittedName>
</protein>
<reference evidence="14" key="1">
    <citation type="submission" date="2022-10" db="EMBL/GenBank/DDBJ databases">
        <title>The complete genomes of actinobacterial strains from the NBC collection.</title>
        <authorList>
            <person name="Joergensen T.S."/>
            <person name="Alvarez Arevalo M."/>
            <person name="Sterndorff E.B."/>
            <person name="Faurdal D."/>
            <person name="Vuksanovic O."/>
            <person name="Mourched A.-S."/>
            <person name="Charusanti P."/>
            <person name="Shaw S."/>
            <person name="Blin K."/>
            <person name="Weber T."/>
        </authorList>
    </citation>
    <scope>NUCLEOTIDE SEQUENCE</scope>
    <source>
        <strain evidence="14">NBC_01401</strain>
    </source>
</reference>
<organism evidence="14">
    <name type="scientific">Streptomyces sp. NBC_01401</name>
    <dbReference type="NCBI Taxonomy" id="2903854"/>
    <lineage>
        <taxon>Bacteria</taxon>
        <taxon>Bacillati</taxon>
        <taxon>Actinomycetota</taxon>
        <taxon>Actinomycetes</taxon>
        <taxon>Kitasatosporales</taxon>
        <taxon>Streptomycetaceae</taxon>
        <taxon>Streptomyces</taxon>
    </lineage>
</organism>
<feature type="domain" description="ABC transporter" evidence="12">
    <location>
        <begin position="339"/>
        <end position="574"/>
    </location>
</feature>
<dbReference type="GO" id="GO:0015421">
    <property type="term" value="F:ABC-type oligopeptide transporter activity"/>
    <property type="evidence" value="ECO:0007669"/>
    <property type="project" value="TreeGrafter"/>
</dbReference>
<feature type="transmembrane region" description="Helical" evidence="11">
    <location>
        <begin position="21"/>
        <end position="44"/>
    </location>
</feature>
<evidence type="ECO:0000256" key="2">
    <source>
        <dbReference type="ARBA" id="ARBA00022448"/>
    </source>
</evidence>
<evidence type="ECO:0000256" key="5">
    <source>
        <dbReference type="ARBA" id="ARBA00022692"/>
    </source>
</evidence>
<evidence type="ECO:0000256" key="9">
    <source>
        <dbReference type="ARBA" id="ARBA00023136"/>
    </source>
</evidence>
<feature type="domain" description="ABC transmembrane type-1" evidence="13">
    <location>
        <begin position="23"/>
        <end position="305"/>
    </location>
</feature>
<keyword evidence="4" id="KW-0997">Cell inner membrane</keyword>
<dbReference type="Gene3D" id="3.40.50.300">
    <property type="entry name" value="P-loop containing nucleotide triphosphate hydrolases"/>
    <property type="match status" value="1"/>
</dbReference>
<dbReference type="SMART" id="SM00382">
    <property type="entry name" value="AAA"/>
    <property type="match status" value="1"/>
</dbReference>
<dbReference type="SUPFAM" id="SSF90123">
    <property type="entry name" value="ABC transporter transmembrane region"/>
    <property type="match status" value="1"/>
</dbReference>
<evidence type="ECO:0000313" key="14">
    <source>
        <dbReference type="EMBL" id="WTY97282.1"/>
    </source>
</evidence>
<dbReference type="InterPro" id="IPR027417">
    <property type="entry name" value="P-loop_NTPase"/>
</dbReference>
<keyword evidence="8 11" id="KW-1133">Transmembrane helix</keyword>
<dbReference type="GO" id="GO:0005524">
    <property type="term" value="F:ATP binding"/>
    <property type="evidence" value="ECO:0007669"/>
    <property type="project" value="UniProtKB-KW"/>
</dbReference>
<dbReference type="FunFam" id="3.40.50.300:FF:000221">
    <property type="entry name" value="Multidrug ABC transporter ATP-binding protein"/>
    <property type="match status" value="1"/>
</dbReference>
<dbReference type="PROSITE" id="PS50929">
    <property type="entry name" value="ABC_TM1F"/>
    <property type="match status" value="1"/>
</dbReference>
<evidence type="ECO:0000256" key="6">
    <source>
        <dbReference type="ARBA" id="ARBA00022741"/>
    </source>
</evidence>
<dbReference type="GO" id="GO:0016887">
    <property type="term" value="F:ATP hydrolysis activity"/>
    <property type="evidence" value="ECO:0007669"/>
    <property type="project" value="InterPro"/>
</dbReference>
<dbReference type="Pfam" id="PF00005">
    <property type="entry name" value="ABC_tran"/>
    <property type="match status" value="1"/>
</dbReference>
<dbReference type="InterPro" id="IPR017871">
    <property type="entry name" value="ABC_transporter-like_CS"/>
</dbReference>
<dbReference type="InterPro" id="IPR039421">
    <property type="entry name" value="Type_1_exporter"/>
</dbReference>
<proteinExistence type="inferred from homology"/>
<feature type="transmembrane region" description="Helical" evidence="11">
    <location>
        <begin position="133"/>
        <end position="156"/>
    </location>
</feature>
<keyword evidence="2" id="KW-0813">Transport</keyword>
<evidence type="ECO:0000256" key="7">
    <source>
        <dbReference type="ARBA" id="ARBA00022840"/>
    </source>
</evidence>
<evidence type="ECO:0000259" key="13">
    <source>
        <dbReference type="PROSITE" id="PS50929"/>
    </source>
</evidence>
<dbReference type="SUPFAM" id="SSF52540">
    <property type="entry name" value="P-loop containing nucleoside triphosphate hydrolases"/>
    <property type="match status" value="1"/>
</dbReference>
<keyword evidence="5 11" id="KW-0812">Transmembrane</keyword>
<keyword evidence="3" id="KW-1003">Cell membrane</keyword>
<evidence type="ECO:0000256" key="3">
    <source>
        <dbReference type="ARBA" id="ARBA00022475"/>
    </source>
</evidence>
<evidence type="ECO:0000256" key="1">
    <source>
        <dbReference type="ARBA" id="ARBA00004429"/>
    </source>
</evidence>
<dbReference type="InterPro" id="IPR003439">
    <property type="entry name" value="ABC_transporter-like_ATP-bd"/>
</dbReference>
<keyword evidence="9 11" id="KW-0472">Membrane</keyword>
<name>A0AAU3GZT6_9ACTN</name>
<feature type="transmembrane region" description="Helical" evidence="11">
    <location>
        <begin position="162"/>
        <end position="180"/>
    </location>
</feature>
<dbReference type="PANTHER" id="PTHR43394:SF1">
    <property type="entry name" value="ATP-BINDING CASSETTE SUB-FAMILY B MEMBER 10, MITOCHONDRIAL"/>
    <property type="match status" value="1"/>
</dbReference>
<comment type="subcellular location">
    <subcellularLocation>
        <location evidence="1">Cell inner membrane</location>
        <topology evidence="1">Multi-pass membrane protein</topology>
    </subcellularLocation>
</comment>
<feature type="transmembrane region" description="Helical" evidence="11">
    <location>
        <begin position="249"/>
        <end position="267"/>
    </location>
</feature>
<gene>
    <name evidence="14" type="ORF">OG626_21465</name>
</gene>
<feature type="transmembrane region" description="Helical" evidence="11">
    <location>
        <begin position="64"/>
        <end position="86"/>
    </location>
</feature>
<evidence type="ECO:0000259" key="12">
    <source>
        <dbReference type="PROSITE" id="PS50893"/>
    </source>
</evidence>
<evidence type="ECO:0000256" key="11">
    <source>
        <dbReference type="SAM" id="Phobius"/>
    </source>
</evidence>
<dbReference type="GO" id="GO:0005886">
    <property type="term" value="C:plasma membrane"/>
    <property type="evidence" value="ECO:0007669"/>
    <property type="project" value="UniProtKB-SubCell"/>
</dbReference>
<evidence type="ECO:0000256" key="8">
    <source>
        <dbReference type="ARBA" id="ARBA00022989"/>
    </source>
</evidence>
<dbReference type="CDD" id="cd18564">
    <property type="entry name" value="ABC_6TM_exporter_like"/>
    <property type="match status" value="1"/>
</dbReference>
<evidence type="ECO:0000256" key="10">
    <source>
        <dbReference type="ARBA" id="ARBA00023455"/>
    </source>
</evidence>
<dbReference type="PROSITE" id="PS00211">
    <property type="entry name" value="ABC_TRANSPORTER_1"/>
    <property type="match status" value="1"/>
</dbReference>
<comment type="similarity">
    <text evidence="10">Belongs to the ABC transporter superfamily. Siderophore-Fe(3+) uptake transporter (SIUT) (TC 3.A.1.21) family.</text>
</comment>
<accession>A0AAU3GZT6</accession>
<dbReference type="InterPro" id="IPR003593">
    <property type="entry name" value="AAA+_ATPase"/>
</dbReference>